<feature type="domain" description="ABC-2 type transporter transmembrane" evidence="7">
    <location>
        <begin position="75"/>
        <end position="269"/>
    </location>
</feature>
<organism evidence="8 9">
    <name type="scientific">Gordonia caeni</name>
    <dbReference type="NCBI Taxonomy" id="1007097"/>
    <lineage>
        <taxon>Bacteria</taxon>
        <taxon>Bacillati</taxon>
        <taxon>Actinomycetota</taxon>
        <taxon>Actinomycetes</taxon>
        <taxon>Mycobacteriales</taxon>
        <taxon>Gordoniaceae</taxon>
        <taxon>Gordonia</taxon>
    </lineage>
</organism>
<dbReference type="InterPro" id="IPR000412">
    <property type="entry name" value="ABC_2_transport"/>
</dbReference>
<keyword evidence="9" id="KW-1185">Reference proteome</keyword>
<dbReference type="PIRSF" id="PIRSF006648">
    <property type="entry name" value="DrrB"/>
    <property type="match status" value="1"/>
</dbReference>
<evidence type="ECO:0000256" key="2">
    <source>
        <dbReference type="ARBA" id="ARBA00022692"/>
    </source>
</evidence>
<dbReference type="InterPro" id="IPR013525">
    <property type="entry name" value="ABC2_TM"/>
</dbReference>
<evidence type="ECO:0000313" key="8">
    <source>
        <dbReference type="EMBL" id="GAA3968900.1"/>
    </source>
</evidence>
<feature type="transmembrane region" description="Helical" evidence="6">
    <location>
        <begin position="47"/>
        <end position="65"/>
    </location>
</feature>
<evidence type="ECO:0000256" key="6">
    <source>
        <dbReference type="SAM" id="Phobius"/>
    </source>
</evidence>
<dbReference type="Pfam" id="PF12698">
    <property type="entry name" value="ABC2_membrane_3"/>
    <property type="match status" value="1"/>
</dbReference>
<keyword evidence="8" id="KW-0547">Nucleotide-binding</keyword>
<feature type="transmembrane region" description="Helical" evidence="6">
    <location>
        <begin position="123"/>
        <end position="148"/>
    </location>
</feature>
<sequence length="277" mass="28754">MSTGTLLSPPGVPVLAAAPGRARVPLTRAVRVMFTEKARAALRSGDLLIATASPLVFFACFYIPLHRRFELGGGDYAQFLTPIILLQAALFTAIAATEVAGADARAGVAERFASLPMPRTAPLLSRIGWAGVRMSFGLAAGLLLGWALGFGFHGGVGAAIAFVVVPLVFAIALSMLTDAAGTGARDAVGVAHVLMIPQLILTMASTGLVPAAAFPEWVQPFVRNQPMSILADTMRALSDGSTAQWTAAEWTAPLAWLLGLLAAGVLAVVLAGRRQVD</sequence>
<keyword evidence="3 6" id="KW-1133">Transmembrane helix</keyword>
<evidence type="ECO:0000256" key="3">
    <source>
        <dbReference type="ARBA" id="ARBA00022989"/>
    </source>
</evidence>
<evidence type="ECO:0000259" key="7">
    <source>
        <dbReference type="Pfam" id="PF12698"/>
    </source>
</evidence>
<comment type="caution">
    <text evidence="8">The sequence shown here is derived from an EMBL/GenBank/DDBJ whole genome shotgun (WGS) entry which is preliminary data.</text>
</comment>
<feature type="transmembrane region" description="Helical" evidence="6">
    <location>
        <begin position="154"/>
        <end position="176"/>
    </location>
</feature>
<dbReference type="Proteomes" id="UP001418444">
    <property type="component" value="Unassembled WGS sequence"/>
</dbReference>
<keyword evidence="2 6" id="KW-0812">Transmembrane</keyword>
<proteinExistence type="predicted"/>
<reference evidence="9" key="1">
    <citation type="journal article" date="2019" name="Int. J. Syst. Evol. Microbiol.">
        <title>The Global Catalogue of Microorganisms (GCM) 10K type strain sequencing project: providing services to taxonomists for standard genome sequencing and annotation.</title>
        <authorList>
            <consortium name="The Broad Institute Genomics Platform"/>
            <consortium name="The Broad Institute Genome Sequencing Center for Infectious Disease"/>
            <person name="Wu L."/>
            <person name="Ma J."/>
        </authorList>
    </citation>
    <scope>NUCLEOTIDE SEQUENCE [LARGE SCALE GENOMIC DNA]</scope>
    <source>
        <strain evidence="9">JCM 16923</strain>
    </source>
</reference>
<dbReference type="EMBL" id="BAAAZW010000011">
    <property type="protein sequence ID" value="GAA3968900.1"/>
    <property type="molecule type" value="Genomic_DNA"/>
</dbReference>
<comment type="subcellular location">
    <subcellularLocation>
        <location evidence="1">Membrane</location>
        <topology evidence="1">Multi-pass membrane protein</topology>
    </subcellularLocation>
</comment>
<evidence type="ECO:0000256" key="4">
    <source>
        <dbReference type="ARBA" id="ARBA00023136"/>
    </source>
</evidence>
<feature type="transmembrane region" description="Helical" evidence="6">
    <location>
        <begin position="254"/>
        <end position="272"/>
    </location>
</feature>
<evidence type="ECO:0000256" key="5">
    <source>
        <dbReference type="ARBA" id="ARBA00023251"/>
    </source>
</evidence>
<name>A0ABP7PRK8_9ACTN</name>
<dbReference type="PANTHER" id="PTHR43229">
    <property type="entry name" value="NODULATION PROTEIN J"/>
    <property type="match status" value="1"/>
</dbReference>
<dbReference type="InterPro" id="IPR051784">
    <property type="entry name" value="Nod_factor_ABC_transporter"/>
</dbReference>
<evidence type="ECO:0000256" key="1">
    <source>
        <dbReference type="ARBA" id="ARBA00004141"/>
    </source>
</evidence>
<feature type="transmembrane region" description="Helical" evidence="6">
    <location>
        <begin position="188"/>
        <end position="214"/>
    </location>
</feature>
<keyword evidence="8" id="KW-0067">ATP-binding</keyword>
<keyword evidence="5" id="KW-0046">Antibiotic resistance</keyword>
<dbReference type="GO" id="GO:0005524">
    <property type="term" value="F:ATP binding"/>
    <property type="evidence" value="ECO:0007669"/>
    <property type="project" value="UniProtKB-KW"/>
</dbReference>
<gene>
    <name evidence="8" type="primary">drrA_2</name>
    <name evidence="8" type="ORF">GCM10022231_32480</name>
</gene>
<evidence type="ECO:0000313" key="9">
    <source>
        <dbReference type="Proteomes" id="UP001418444"/>
    </source>
</evidence>
<feature type="transmembrane region" description="Helical" evidence="6">
    <location>
        <begin position="77"/>
        <end position="102"/>
    </location>
</feature>
<dbReference type="RefSeq" id="WP_344785561.1">
    <property type="nucleotide sequence ID" value="NZ_BAAAZW010000011.1"/>
</dbReference>
<dbReference type="PANTHER" id="PTHR43229:SF6">
    <property type="entry name" value="ABC-TYPE MULTIDRUG TRANSPORT SYSTEM, PERMEASE COMPONENT"/>
    <property type="match status" value="1"/>
</dbReference>
<keyword evidence="4 6" id="KW-0472">Membrane</keyword>
<accession>A0ABP7PRK8</accession>
<protein>
    <submittedName>
        <fullName evidence="8">Daunorubicin ABC transporter ATP-binding protein DrrA</fullName>
    </submittedName>
</protein>